<evidence type="ECO:0000259" key="1">
    <source>
        <dbReference type="PROSITE" id="PS50060"/>
    </source>
</evidence>
<feature type="non-terminal residue" evidence="2">
    <location>
        <position position="1"/>
    </location>
</feature>
<dbReference type="OrthoDB" id="412155at2759"/>
<dbReference type="CDD" id="cd06263">
    <property type="entry name" value="MAM"/>
    <property type="match status" value="1"/>
</dbReference>
<dbReference type="InterPro" id="IPR051560">
    <property type="entry name" value="MAM_domain-containing"/>
</dbReference>
<dbReference type="PANTHER" id="PTHR23282:SF101">
    <property type="entry name" value="MAM DOMAIN-CONTAINING PROTEIN"/>
    <property type="match status" value="1"/>
</dbReference>
<dbReference type="Gene3D" id="2.60.120.200">
    <property type="match status" value="1"/>
</dbReference>
<comment type="caution">
    <text evidence="2">The sequence shown here is derived from an EMBL/GenBank/DDBJ whole genome shotgun (WGS) entry which is preliminary data.</text>
</comment>
<accession>A0A8S4P1B9</accession>
<dbReference type="Proteomes" id="UP000749559">
    <property type="component" value="Unassembled WGS sequence"/>
</dbReference>
<dbReference type="PROSITE" id="PS50060">
    <property type="entry name" value="MAM_2"/>
    <property type="match status" value="1"/>
</dbReference>
<protein>
    <recommendedName>
        <fullName evidence="1">MAM domain-containing protein</fullName>
    </recommendedName>
</protein>
<dbReference type="InterPro" id="IPR013320">
    <property type="entry name" value="ConA-like_dom_sf"/>
</dbReference>
<name>A0A8S4P1B9_OWEFU</name>
<evidence type="ECO:0000313" key="3">
    <source>
        <dbReference type="Proteomes" id="UP000749559"/>
    </source>
</evidence>
<dbReference type="GO" id="GO:0016020">
    <property type="term" value="C:membrane"/>
    <property type="evidence" value="ECO:0007669"/>
    <property type="project" value="InterPro"/>
</dbReference>
<dbReference type="InterPro" id="IPR000998">
    <property type="entry name" value="MAM_dom"/>
</dbReference>
<organism evidence="2 3">
    <name type="scientific">Owenia fusiformis</name>
    <name type="common">Polychaete worm</name>
    <dbReference type="NCBI Taxonomy" id="6347"/>
    <lineage>
        <taxon>Eukaryota</taxon>
        <taxon>Metazoa</taxon>
        <taxon>Spiralia</taxon>
        <taxon>Lophotrochozoa</taxon>
        <taxon>Annelida</taxon>
        <taxon>Polychaeta</taxon>
        <taxon>Sedentaria</taxon>
        <taxon>Canalipalpata</taxon>
        <taxon>Sabellida</taxon>
        <taxon>Oweniida</taxon>
        <taxon>Oweniidae</taxon>
        <taxon>Owenia</taxon>
    </lineage>
</organism>
<dbReference type="SUPFAM" id="SSF49899">
    <property type="entry name" value="Concanavalin A-like lectins/glucanases"/>
    <property type="match status" value="1"/>
</dbReference>
<dbReference type="EMBL" id="CAIIXF020000006">
    <property type="protein sequence ID" value="CAH1786797.1"/>
    <property type="molecule type" value="Genomic_DNA"/>
</dbReference>
<gene>
    <name evidence="2" type="ORF">OFUS_LOCUS12622</name>
</gene>
<proteinExistence type="predicted"/>
<dbReference type="Pfam" id="PF00629">
    <property type="entry name" value="MAM"/>
    <property type="match status" value="1"/>
</dbReference>
<evidence type="ECO:0000313" key="2">
    <source>
        <dbReference type="EMBL" id="CAH1786797.1"/>
    </source>
</evidence>
<sequence length="120" mass="13409">RELGKLNIWIKEGVDLTLLWSLDGEQGNEWRDGQVSYYSSNSHEIIIEGIRGSGFKGDISIDDITFTSGRCPTSPLDALPENATDIPVVTTQLMTTPMSVSPYDCNFEDGFCMWKVETKK</sequence>
<reference evidence="2" key="1">
    <citation type="submission" date="2022-03" db="EMBL/GenBank/DDBJ databases">
        <authorList>
            <person name="Martin C."/>
        </authorList>
    </citation>
    <scope>NUCLEOTIDE SEQUENCE</scope>
</reference>
<dbReference type="PANTHER" id="PTHR23282">
    <property type="entry name" value="APICAL ENDOSOMAL GLYCOPROTEIN PRECURSOR"/>
    <property type="match status" value="1"/>
</dbReference>
<dbReference type="AlphaFoldDB" id="A0A8S4P1B9"/>
<keyword evidence="3" id="KW-1185">Reference proteome</keyword>
<feature type="non-terminal residue" evidence="2">
    <location>
        <position position="120"/>
    </location>
</feature>
<feature type="domain" description="MAM" evidence="1">
    <location>
        <begin position="1"/>
        <end position="73"/>
    </location>
</feature>